<reference evidence="2 3" key="1">
    <citation type="submission" date="2021-06" db="EMBL/GenBank/DDBJ databases">
        <authorList>
            <person name="Kallberg Y."/>
            <person name="Tangrot J."/>
            <person name="Rosling A."/>
        </authorList>
    </citation>
    <scope>NUCLEOTIDE SEQUENCE [LARGE SCALE GENOMIC DNA]</scope>
    <source>
        <strain evidence="2 3">120-4 pot B 10/14</strain>
    </source>
</reference>
<accession>A0ABN7XPP3</accession>
<feature type="non-terminal residue" evidence="2">
    <location>
        <position position="109"/>
    </location>
</feature>
<evidence type="ECO:0000313" key="2">
    <source>
        <dbReference type="EMBL" id="CAG8856455.1"/>
    </source>
</evidence>
<sequence>KKPGVKRGNTSHLKKEPVFTPKTKPEINQILALIQQEKQERILLRYEVSESIRELKKQLAALKELLHKKPKRKSILPAKTKAKVKQRKNSLSSESREKLKILTTGIDKY</sequence>
<evidence type="ECO:0000256" key="1">
    <source>
        <dbReference type="SAM" id="MobiDB-lite"/>
    </source>
</evidence>
<feature type="compositionally biased region" description="Basic residues" evidence="1">
    <location>
        <begin position="74"/>
        <end position="88"/>
    </location>
</feature>
<dbReference type="EMBL" id="CAJVQB010160231">
    <property type="protein sequence ID" value="CAG8856455.1"/>
    <property type="molecule type" value="Genomic_DNA"/>
</dbReference>
<feature type="region of interest" description="Disordered" evidence="1">
    <location>
        <begin position="74"/>
        <end position="97"/>
    </location>
</feature>
<protein>
    <submittedName>
        <fullName evidence="2">33160_t:CDS:1</fullName>
    </submittedName>
</protein>
<comment type="caution">
    <text evidence="2">The sequence shown here is derived from an EMBL/GenBank/DDBJ whole genome shotgun (WGS) entry which is preliminary data.</text>
</comment>
<evidence type="ECO:0000313" key="3">
    <source>
        <dbReference type="Proteomes" id="UP000789901"/>
    </source>
</evidence>
<keyword evidence="3" id="KW-1185">Reference proteome</keyword>
<dbReference type="Proteomes" id="UP000789901">
    <property type="component" value="Unassembled WGS sequence"/>
</dbReference>
<gene>
    <name evidence="2" type="ORF">GMARGA_LOCUS45276</name>
</gene>
<feature type="non-terminal residue" evidence="2">
    <location>
        <position position="1"/>
    </location>
</feature>
<proteinExistence type="predicted"/>
<organism evidence="2 3">
    <name type="scientific">Gigaspora margarita</name>
    <dbReference type="NCBI Taxonomy" id="4874"/>
    <lineage>
        <taxon>Eukaryota</taxon>
        <taxon>Fungi</taxon>
        <taxon>Fungi incertae sedis</taxon>
        <taxon>Mucoromycota</taxon>
        <taxon>Glomeromycotina</taxon>
        <taxon>Glomeromycetes</taxon>
        <taxon>Diversisporales</taxon>
        <taxon>Gigasporaceae</taxon>
        <taxon>Gigaspora</taxon>
    </lineage>
</organism>
<feature type="region of interest" description="Disordered" evidence="1">
    <location>
        <begin position="1"/>
        <end position="21"/>
    </location>
</feature>
<name>A0ABN7XPP3_GIGMA</name>